<sequence length="109" mass="12540">MDLGSRNHFVHELHLFMYGVVNAWCMFVGIIKGIARRSRPPFDIKDQFITLFVKLFPFVLGASRIFINRDYASNVMIDLLLGCAKGNFHTVFAIAHSRCFETNVSLDIW</sequence>
<feature type="transmembrane region" description="Helical" evidence="1">
    <location>
        <begin position="47"/>
        <end position="67"/>
    </location>
</feature>
<feature type="transmembrane region" description="Helical" evidence="1">
    <location>
        <begin position="15"/>
        <end position="35"/>
    </location>
</feature>
<keyword evidence="1" id="KW-0472">Membrane</keyword>
<accession>A0A1I8EQF0</accession>
<reference evidence="2" key="1">
    <citation type="submission" date="2016-11" db="UniProtKB">
        <authorList>
            <consortium name="WormBaseParasite"/>
        </authorList>
    </citation>
    <scope>IDENTIFICATION</scope>
    <source>
        <strain evidence="2">pt0022</strain>
    </source>
</reference>
<evidence type="ECO:0000256" key="1">
    <source>
        <dbReference type="SAM" id="Phobius"/>
    </source>
</evidence>
<name>A0A1I8EQF0_WUCBA</name>
<dbReference type="AlphaFoldDB" id="A0A1I8EQF0"/>
<protein>
    <submittedName>
        <fullName evidence="2">Uncharacterized protein</fullName>
    </submittedName>
</protein>
<dbReference type="WBParaSite" id="maker-PairedContig_4031-snap-gene-0.3-mRNA-1">
    <property type="protein sequence ID" value="maker-PairedContig_4031-snap-gene-0.3-mRNA-1"/>
    <property type="gene ID" value="maker-PairedContig_4031-snap-gene-0.3"/>
</dbReference>
<keyword evidence="1" id="KW-1133">Transmembrane helix</keyword>
<organism evidence="2">
    <name type="scientific">Wuchereria bancrofti</name>
    <dbReference type="NCBI Taxonomy" id="6293"/>
    <lineage>
        <taxon>Eukaryota</taxon>
        <taxon>Metazoa</taxon>
        <taxon>Ecdysozoa</taxon>
        <taxon>Nematoda</taxon>
        <taxon>Chromadorea</taxon>
        <taxon>Rhabditida</taxon>
        <taxon>Spirurina</taxon>
        <taxon>Spiruromorpha</taxon>
        <taxon>Filarioidea</taxon>
        <taxon>Onchocercidae</taxon>
        <taxon>Wuchereria</taxon>
    </lineage>
</organism>
<proteinExistence type="predicted"/>
<evidence type="ECO:0000313" key="2">
    <source>
        <dbReference type="WBParaSite" id="maker-PairedContig_4031-snap-gene-0.3-mRNA-1"/>
    </source>
</evidence>
<keyword evidence="1" id="KW-0812">Transmembrane</keyword>